<dbReference type="Pfam" id="PF01435">
    <property type="entry name" value="Peptidase_M48"/>
    <property type="match status" value="1"/>
</dbReference>
<accession>A0ABU4UZG6</accession>
<feature type="domain" description="Peptidase M48" evidence="8">
    <location>
        <begin position="131"/>
        <end position="315"/>
    </location>
</feature>
<feature type="transmembrane region" description="Helical" evidence="7">
    <location>
        <begin position="420"/>
        <end position="439"/>
    </location>
</feature>
<keyword evidence="7" id="KW-0472">Membrane</keyword>
<feature type="transmembrane region" description="Helical" evidence="7">
    <location>
        <begin position="320"/>
        <end position="340"/>
    </location>
</feature>
<name>A0ABU4UZG6_9PSEU</name>
<feature type="transmembrane region" description="Helical" evidence="7">
    <location>
        <begin position="631"/>
        <end position="648"/>
    </location>
</feature>
<dbReference type="RefSeq" id="WP_319976585.1">
    <property type="nucleotide sequence ID" value="NZ_JAXAVU010000009.1"/>
</dbReference>
<dbReference type="EMBL" id="JAXAVU010000009">
    <property type="protein sequence ID" value="MDX8144379.1"/>
    <property type="molecule type" value="Genomic_DNA"/>
</dbReference>
<feature type="transmembrane region" description="Helical" evidence="7">
    <location>
        <begin position="360"/>
        <end position="379"/>
    </location>
</feature>
<feature type="transmembrane region" description="Helical" evidence="7">
    <location>
        <begin position="21"/>
        <end position="40"/>
    </location>
</feature>
<evidence type="ECO:0000256" key="3">
    <source>
        <dbReference type="ARBA" id="ARBA00022723"/>
    </source>
</evidence>
<feature type="transmembrane region" description="Helical" evidence="7">
    <location>
        <begin position="242"/>
        <end position="262"/>
    </location>
</feature>
<feature type="transmembrane region" description="Helical" evidence="7">
    <location>
        <begin position="517"/>
        <end position="533"/>
    </location>
</feature>
<feature type="transmembrane region" description="Helical" evidence="7">
    <location>
        <begin position="391"/>
        <end position="408"/>
    </location>
</feature>
<gene>
    <name evidence="9" type="ORF">SK854_19840</name>
</gene>
<keyword evidence="6 9" id="KW-0482">Metalloprotease</keyword>
<reference evidence="9 10" key="2">
    <citation type="submission" date="2023-11" db="EMBL/GenBank/DDBJ databases">
        <authorList>
            <person name="Lara A.C."/>
            <person name="Chronakova A."/>
        </authorList>
    </citation>
    <scope>NUCLEOTIDE SEQUENCE [LARGE SCALE GENOMIC DNA]</scope>
    <source>
        <strain evidence="9 10">BCCO 10_0061</strain>
    </source>
</reference>
<keyword evidence="3" id="KW-0479">Metal-binding</keyword>
<evidence type="ECO:0000259" key="8">
    <source>
        <dbReference type="Pfam" id="PF01435"/>
    </source>
</evidence>
<dbReference type="InterPro" id="IPR001915">
    <property type="entry name" value="Peptidase_M48"/>
</dbReference>
<feature type="transmembrane region" description="Helical" evidence="7">
    <location>
        <begin position="594"/>
        <end position="611"/>
    </location>
</feature>
<feature type="transmembrane region" description="Helical" evidence="7">
    <location>
        <begin position="655"/>
        <end position="672"/>
    </location>
</feature>
<evidence type="ECO:0000256" key="5">
    <source>
        <dbReference type="ARBA" id="ARBA00022833"/>
    </source>
</evidence>
<dbReference type="EC" id="3.4.24.-" evidence="9"/>
<dbReference type="Proteomes" id="UP001285352">
    <property type="component" value="Unassembled WGS sequence"/>
</dbReference>
<keyword evidence="5" id="KW-0862">Zinc</keyword>
<evidence type="ECO:0000256" key="1">
    <source>
        <dbReference type="ARBA" id="ARBA00001947"/>
    </source>
</evidence>
<organism evidence="9 10">
    <name type="scientific">Lentzea sokolovensis</name>
    <dbReference type="NCBI Taxonomy" id="3095429"/>
    <lineage>
        <taxon>Bacteria</taxon>
        <taxon>Bacillati</taxon>
        <taxon>Actinomycetota</taxon>
        <taxon>Actinomycetes</taxon>
        <taxon>Pseudonocardiales</taxon>
        <taxon>Pseudonocardiaceae</taxon>
        <taxon>Lentzea</taxon>
    </lineage>
</organism>
<comment type="cofactor">
    <cofactor evidence="1">
        <name>Zn(2+)</name>
        <dbReference type="ChEBI" id="CHEBI:29105"/>
    </cofactor>
</comment>
<sequence>MDSVGDRPGVPSGTTLRFASLVLLAVATTLQIFGLYASVWPAAAKLDEARCQVRSGLYLTSTFQVDPDESKWDAYRACMDVFLGGRAVWLISGLVLLFAVASLIYALRPAWLRYRRNLAPVPDELVEPLAALVAEAGLSKAPTFLLDRGNVRAGGVAFGTHRRKYVALNVGMMPLRRTDPESFRAIVLHELAHVRNDVTITYATLAIWRAFVVAVLTPYALTWLNPMLLTTTPWKLPRFPEGWFSFFVLWHLAVLVLLVFAARVAVLRAREKHADATVVRWTGESDPYRLLQPAGRLRRWLGHHPAPSSRQAVMRDPKSLLRPGFWETLGSTIAVQLAWWHTVTALQDLTWYHEGNGSHLVMRIVWALPMAALIGVVAWRGTAFGLRRGTFALPGLAIGLGLVLGDLLDVRNAGQITVPGVLATIALAGTAILVTVWAGHCATLVRTRPQGWFLGASIAFVTFSLLGWISEVRAAGPVWRDTMVPIMDILHGHAQNLANEIGLKAVTIPYLLNFNRVPTAVALALLWLVPLVLRREFPRVAALAGLAGGVLAAVAVLLLGSAGTPLEATAWQVIAVVVVQLVVVAAARVDRVGALLTAWLIGLAGTAAIWLTHLNGSQVDSVLARQPHQVLPALGTLAALVAGGYGLQRAHARSAPIWAVGIAVVGVALAVWRPVAEASAAVIEPPPPAATEINTDQAVNTWIYGGGWDRMMAVVQAQDKVFAGVRAADPAAIAAGCEQLGPVLREPFPLPPDAKIATTWTEGLRAMENGTRSCLVVFRDAGKDDGSMAAEFLKGLDQLEVTQTALIEAQKRAIS</sequence>
<feature type="transmembrane region" description="Helical" evidence="7">
    <location>
        <begin position="87"/>
        <end position="107"/>
    </location>
</feature>
<feature type="transmembrane region" description="Helical" evidence="7">
    <location>
        <begin position="540"/>
        <end position="562"/>
    </location>
</feature>
<keyword evidence="10" id="KW-1185">Reference proteome</keyword>
<feature type="transmembrane region" description="Helical" evidence="7">
    <location>
        <begin position="451"/>
        <end position="469"/>
    </location>
</feature>
<reference evidence="9 10" key="1">
    <citation type="submission" date="2023-11" db="EMBL/GenBank/DDBJ databases">
        <title>Lentzea sokolovensis, sp. nov., Lentzea kristufkii, sp. nov., and Lentzea miocenensis, sp. nov., rare actinobacteria from Sokolov Coal Basin, Miocene lacustrine sediment, Czech Republic.</title>
        <authorList>
            <person name="Lara A."/>
            <person name="Kotroba L."/>
            <person name="Nouioui I."/>
            <person name="Neumann-Schaal M."/>
            <person name="Mast Y."/>
            <person name="Chronakova A."/>
        </authorList>
    </citation>
    <scope>NUCLEOTIDE SEQUENCE [LARGE SCALE GENOMIC DNA]</scope>
    <source>
        <strain evidence="9 10">BCCO 10_0061</strain>
    </source>
</reference>
<dbReference type="GO" id="GO:0008237">
    <property type="term" value="F:metallopeptidase activity"/>
    <property type="evidence" value="ECO:0007669"/>
    <property type="project" value="UniProtKB-KW"/>
</dbReference>
<evidence type="ECO:0000313" key="10">
    <source>
        <dbReference type="Proteomes" id="UP001285352"/>
    </source>
</evidence>
<dbReference type="Gene3D" id="3.30.2010.10">
    <property type="entry name" value="Metalloproteases ('zincins'), catalytic domain"/>
    <property type="match status" value="1"/>
</dbReference>
<protein>
    <submittedName>
        <fullName evidence="9">M48 family metalloprotease</fullName>
        <ecNumber evidence="9">3.4.24.-</ecNumber>
    </submittedName>
</protein>
<evidence type="ECO:0000256" key="7">
    <source>
        <dbReference type="SAM" id="Phobius"/>
    </source>
</evidence>
<feature type="transmembrane region" description="Helical" evidence="7">
    <location>
        <begin position="568"/>
        <end position="587"/>
    </location>
</feature>
<evidence type="ECO:0000256" key="2">
    <source>
        <dbReference type="ARBA" id="ARBA00022670"/>
    </source>
</evidence>
<keyword evidence="2" id="KW-0645">Protease</keyword>
<proteinExistence type="predicted"/>
<keyword evidence="7" id="KW-1133">Transmembrane helix</keyword>
<evidence type="ECO:0000313" key="9">
    <source>
        <dbReference type="EMBL" id="MDX8144379.1"/>
    </source>
</evidence>
<feature type="transmembrane region" description="Helical" evidence="7">
    <location>
        <begin position="200"/>
        <end position="222"/>
    </location>
</feature>
<evidence type="ECO:0000256" key="4">
    <source>
        <dbReference type="ARBA" id="ARBA00022801"/>
    </source>
</evidence>
<keyword evidence="7" id="KW-0812">Transmembrane</keyword>
<keyword evidence="4 9" id="KW-0378">Hydrolase</keyword>
<evidence type="ECO:0000256" key="6">
    <source>
        <dbReference type="ARBA" id="ARBA00023049"/>
    </source>
</evidence>
<comment type="caution">
    <text evidence="9">The sequence shown here is derived from an EMBL/GenBank/DDBJ whole genome shotgun (WGS) entry which is preliminary data.</text>
</comment>